<reference evidence="2" key="1">
    <citation type="submission" date="2021-02" db="EMBL/GenBank/DDBJ databases">
        <authorList>
            <person name="Dougan E. K."/>
            <person name="Rhodes N."/>
            <person name="Thang M."/>
            <person name="Chan C."/>
        </authorList>
    </citation>
    <scope>NUCLEOTIDE SEQUENCE</scope>
</reference>
<dbReference type="OrthoDB" id="434574at2759"/>
<feature type="region of interest" description="Disordered" evidence="1">
    <location>
        <begin position="62"/>
        <end position="83"/>
    </location>
</feature>
<evidence type="ECO:0000313" key="2">
    <source>
        <dbReference type="EMBL" id="CAE7450621.1"/>
    </source>
</evidence>
<feature type="compositionally biased region" description="Basic and acidic residues" evidence="1">
    <location>
        <begin position="315"/>
        <end position="328"/>
    </location>
</feature>
<evidence type="ECO:0000256" key="1">
    <source>
        <dbReference type="SAM" id="MobiDB-lite"/>
    </source>
</evidence>
<dbReference type="Proteomes" id="UP000649617">
    <property type="component" value="Unassembled WGS sequence"/>
</dbReference>
<gene>
    <name evidence="2" type="ORF">SPIL2461_LOCUS11035</name>
</gene>
<feature type="region of interest" description="Disordered" evidence="1">
    <location>
        <begin position="306"/>
        <end position="331"/>
    </location>
</feature>
<name>A0A812RT19_SYMPI</name>
<comment type="caution">
    <text evidence="2">The sequence shown here is derived from an EMBL/GenBank/DDBJ whole genome shotgun (WGS) entry which is preliminary data.</text>
</comment>
<accession>A0A812RT19</accession>
<keyword evidence="3" id="KW-1185">Reference proteome</keyword>
<dbReference type="AlphaFoldDB" id="A0A812RT19"/>
<sequence length="512" mass="58368">MNDENLSAFYSSLLTNLQKKGRRSNDVAEAVNKYQGLVQKVKDHGDRLSALLVSKRRLTEKKSVERSVHAETSTGEATPDTKWPSSLVTKKIKYQYSTKQKYSVPARRYSGMDGAQSMSRRLQKHAVDPHTLDLDIHNCAFQVLHQIIQKTQPKPALPKDLADVFEEVTTKRAPPENLKKNEAMSSLQKISLYIRWVAMNLLYDDYMSLKENKDKTFPSASIMSLMWQSVEDMIVQAWAEHVIALKPKHISLHFDGIRVSKEVASNVESHIEECQEVIKEKTGFTVSIVRKTHGTFRELVAERGAADEESDFSAESEKATSSRKHSEDPEAPLVIDDGILRMLEDEVKTLLEQAKKPKHPVNGRHQCPGCPFRSFKERRRLRTHLEKYHVLKNQYVSSGTKQLKVILALYDHAASSQQTPSNLLQKSASLIRDSVKPPLPASNNLIDKQIRLIHDAAGPRYVNVCQLEDELHVRRVRNRYYTKAFGDLILKEAVLCYAQADELQHLCFIKVY</sequence>
<proteinExistence type="predicted"/>
<evidence type="ECO:0000313" key="3">
    <source>
        <dbReference type="Proteomes" id="UP000649617"/>
    </source>
</evidence>
<organism evidence="2 3">
    <name type="scientific">Symbiodinium pilosum</name>
    <name type="common">Dinoflagellate</name>
    <dbReference type="NCBI Taxonomy" id="2952"/>
    <lineage>
        <taxon>Eukaryota</taxon>
        <taxon>Sar</taxon>
        <taxon>Alveolata</taxon>
        <taxon>Dinophyceae</taxon>
        <taxon>Suessiales</taxon>
        <taxon>Symbiodiniaceae</taxon>
        <taxon>Symbiodinium</taxon>
    </lineage>
</organism>
<protein>
    <submittedName>
        <fullName evidence="2">Uncharacterized protein</fullName>
    </submittedName>
</protein>
<dbReference type="EMBL" id="CAJNIZ010021328">
    <property type="protein sequence ID" value="CAE7450621.1"/>
    <property type="molecule type" value="Genomic_DNA"/>
</dbReference>